<dbReference type="SUPFAM" id="SSF58104">
    <property type="entry name" value="Methyl-accepting chemotaxis protein (MCP) signaling domain"/>
    <property type="match status" value="1"/>
</dbReference>
<dbReference type="PANTHER" id="PTHR32089:SF117">
    <property type="entry name" value="METHYL ACCEPTING SENSORY TRANSDUCER WITH CACHE_1 SMALL MOLECULE BINDING DOMAIN"/>
    <property type="match status" value="1"/>
</dbReference>
<dbReference type="AlphaFoldDB" id="A0A244CUV4"/>
<dbReference type="InterPro" id="IPR004089">
    <property type="entry name" value="MCPsignal_dom"/>
</dbReference>
<dbReference type="GO" id="GO:0004888">
    <property type="term" value="F:transmembrane signaling receptor activity"/>
    <property type="evidence" value="ECO:0007669"/>
    <property type="project" value="InterPro"/>
</dbReference>
<dbReference type="InterPro" id="IPR029151">
    <property type="entry name" value="Sensor-like_sf"/>
</dbReference>
<evidence type="ECO:0000256" key="12">
    <source>
        <dbReference type="SAM" id="Phobius"/>
    </source>
</evidence>
<reference evidence="15 16" key="1">
    <citation type="submission" date="2017-02" db="EMBL/GenBank/DDBJ databases">
        <title>Pseudoalteromonas ulvae TC14 Genome.</title>
        <authorList>
            <person name="Molmeret M."/>
        </authorList>
    </citation>
    <scope>NUCLEOTIDE SEQUENCE [LARGE SCALE GENOMIC DNA]</scope>
    <source>
        <strain evidence="15">TC14</strain>
    </source>
</reference>
<evidence type="ECO:0000256" key="2">
    <source>
        <dbReference type="ARBA" id="ARBA00022475"/>
    </source>
</evidence>
<dbReference type="InterPro" id="IPR033479">
    <property type="entry name" value="dCache_1"/>
</dbReference>
<proteinExistence type="inferred from homology"/>
<dbReference type="Proteomes" id="UP000194841">
    <property type="component" value="Unassembled WGS sequence"/>
</dbReference>
<evidence type="ECO:0000256" key="6">
    <source>
        <dbReference type="ARBA" id="ARBA00022692"/>
    </source>
</evidence>
<dbReference type="OrthoDB" id="2489132at2"/>
<dbReference type="CDD" id="cd12912">
    <property type="entry name" value="PDC2_MCP_like"/>
    <property type="match status" value="1"/>
</dbReference>
<evidence type="ECO:0000256" key="9">
    <source>
        <dbReference type="ARBA" id="ARBA00023224"/>
    </source>
</evidence>
<keyword evidence="2" id="KW-1003">Cell membrane</keyword>
<dbReference type="PROSITE" id="PS50111">
    <property type="entry name" value="CHEMOTAXIS_TRANSDUC_2"/>
    <property type="match status" value="1"/>
</dbReference>
<dbReference type="SMART" id="SM00304">
    <property type="entry name" value="HAMP"/>
    <property type="match status" value="1"/>
</dbReference>
<evidence type="ECO:0000256" key="3">
    <source>
        <dbReference type="ARBA" id="ARBA00022481"/>
    </source>
</evidence>
<dbReference type="FunFam" id="1.10.287.950:FF:000001">
    <property type="entry name" value="Methyl-accepting chemotaxis sensory transducer"/>
    <property type="match status" value="1"/>
</dbReference>
<feature type="domain" description="Methyl-accepting transducer" evidence="13">
    <location>
        <begin position="350"/>
        <end position="586"/>
    </location>
</feature>
<dbReference type="CDD" id="cd11386">
    <property type="entry name" value="MCP_signal"/>
    <property type="match status" value="1"/>
</dbReference>
<evidence type="ECO:0000256" key="4">
    <source>
        <dbReference type="ARBA" id="ARBA00022500"/>
    </source>
</evidence>
<keyword evidence="6 12" id="KW-0812">Transmembrane</keyword>
<dbReference type="Gene3D" id="1.10.287.950">
    <property type="entry name" value="Methyl-accepting chemotaxis protein"/>
    <property type="match status" value="1"/>
</dbReference>
<dbReference type="RefSeq" id="WP_086742745.1">
    <property type="nucleotide sequence ID" value="NZ_MWPV01000001.1"/>
</dbReference>
<keyword evidence="16" id="KW-1185">Reference proteome</keyword>
<dbReference type="SUPFAM" id="SSF103190">
    <property type="entry name" value="Sensory domain-like"/>
    <property type="match status" value="1"/>
</dbReference>
<dbReference type="PANTHER" id="PTHR32089">
    <property type="entry name" value="METHYL-ACCEPTING CHEMOTAXIS PROTEIN MCPB"/>
    <property type="match status" value="1"/>
</dbReference>
<dbReference type="CDD" id="cd06225">
    <property type="entry name" value="HAMP"/>
    <property type="match status" value="1"/>
</dbReference>
<evidence type="ECO:0000259" key="13">
    <source>
        <dbReference type="PROSITE" id="PS50111"/>
    </source>
</evidence>
<dbReference type="GO" id="GO:0005886">
    <property type="term" value="C:plasma membrane"/>
    <property type="evidence" value="ECO:0007669"/>
    <property type="project" value="UniProtKB-SubCell"/>
</dbReference>
<dbReference type="GO" id="GO:0043200">
    <property type="term" value="P:response to amino acid"/>
    <property type="evidence" value="ECO:0007669"/>
    <property type="project" value="UniProtKB-ARBA"/>
</dbReference>
<dbReference type="FunFam" id="3.30.450.20:FF:000048">
    <property type="entry name" value="Methyl-accepting chemotaxis protein"/>
    <property type="match status" value="1"/>
</dbReference>
<evidence type="ECO:0000256" key="11">
    <source>
        <dbReference type="PROSITE-ProRule" id="PRU00284"/>
    </source>
</evidence>
<dbReference type="Pfam" id="PF00672">
    <property type="entry name" value="HAMP"/>
    <property type="match status" value="1"/>
</dbReference>
<evidence type="ECO:0000259" key="14">
    <source>
        <dbReference type="PROSITE" id="PS50885"/>
    </source>
</evidence>
<keyword evidence="9 11" id="KW-0807">Transducer</keyword>
<dbReference type="CDD" id="cd12913">
    <property type="entry name" value="PDC1_MCP_like"/>
    <property type="match status" value="1"/>
</dbReference>
<evidence type="ECO:0000313" key="15">
    <source>
        <dbReference type="EMBL" id="OUL59354.1"/>
    </source>
</evidence>
<evidence type="ECO:0000313" key="16">
    <source>
        <dbReference type="Proteomes" id="UP000194841"/>
    </source>
</evidence>
<evidence type="ECO:0000256" key="5">
    <source>
        <dbReference type="ARBA" id="ARBA00022519"/>
    </source>
</evidence>
<dbReference type="InterPro" id="IPR004090">
    <property type="entry name" value="Chemotax_Me-accpt_rcpt"/>
</dbReference>
<accession>A0A244CUV4</accession>
<dbReference type="GO" id="GO:0007165">
    <property type="term" value="P:signal transduction"/>
    <property type="evidence" value="ECO:0007669"/>
    <property type="project" value="UniProtKB-KW"/>
</dbReference>
<feature type="transmembrane region" description="Helical" evidence="12">
    <location>
        <begin position="272"/>
        <end position="295"/>
    </location>
</feature>
<keyword evidence="7 12" id="KW-1133">Transmembrane helix</keyword>
<gene>
    <name evidence="15" type="ORF">B1199_03545</name>
</gene>
<dbReference type="InterPro" id="IPR003660">
    <property type="entry name" value="HAMP_dom"/>
</dbReference>
<protein>
    <submittedName>
        <fullName evidence="15">Chemotaxis protein</fullName>
    </submittedName>
</protein>
<name>A0A244CUV4_PSEDV</name>
<feature type="domain" description="HAMP" evidence="14">
    <location>
        <begin position="291"/>
        <end position="345"/>
    </location>
</feature>
<keyword evidence="3" id="KW-0488">Methylation</keyword>
<dbReference type="PRINTS" id="PR00260">
    <property type="entry name" value="CHEMTRNSDUCR"/>
</dbReference>
<dbReference type="GO" id="GO:0006935">
    <property type="term" value="P:chemotaxis"/>
    <property type="evidence" value="ECO:0007669"/>
    <property type="project" value="UniProtKB-KW"/>
</dbReference>
<dbReference type="SMART" id="SM00283">
    <property type="entry name" value="MA"/>
    <property type="match status" value="1"/>
</dbReference>
<dbReference type="GO" id="GO:0016597">
    <property type="term" value="F:amino acid binding"/>
    <property type="evidence" value="ECO:0007669"/>
    <property type="project" value="UniProtKB-ARBA"/>
</dbReference>
<dbReference type="Pfam" id="PF02743">
    <property type="entry name" value="dCache_1"/>
    <property type="match status" value="1"/>
</dbReference>
<keyword evidence="5" id="KW-0997">Cell inner membrane</keyword>
<comment type="similarity">
    <text evidence="10">Belongs to the methyl-accepting chemotaxis (MCP) protein family.</text>
</comment>
<organism evidence="15 16">
    <name type="scientific">Pseudoalteromonas ulvae</name>
    <dbReference type="NCBI Taxonomy" id="107327"/>
    <lineage>
        <taxon>Bacteria</taxon>
        <taxon>Pseudomonadati</taxon>
        <taxon>Pseudomonadota</taxon>
        <taxon>Gammaproteobacteria</taxon>
        <taxon>Alteromonadales</taxon>
        <taxon>Pseudoalteromonadaceae</taxon>
        <taxon>Pseudoalteromonas</taxon>
    </lineage>
</organism>
<keyword evidence="4" id="KW-0145">Chemotaxis</keyword>
<dbReference type="Pfam" id="PF00015">
    <property type="entry name" value="MCPsignal"/>
    <property type="match status" value="1"/>
</dbReference>
<dbReference type="Gene3D" id="3.30.450.20">
    <property type="entry name" value="PAS domain"/>
    <property type="match status" value="2"/>
</dbReference>
<comment type="caution">
    <text evidence="15">The sequence shown here is derived from an EMBL/GenBank/DDBJ whole genome shotgun (WGS) entry which is preliminary data.</text>
</comment>
<dbReference type="PROSITE" id="PS50885">
    <property type="entry name" value="HAMP"/>
    <property type="match status" value="1"/>
</dbReference>
<dbReference type="EMBL" id="MWPV01000001">
    <property type="protein sequence ID" value="OUL59354.1"/>
    <property type="molecule type" value="Genomic_DNA"/>
</dbReference>
<evidence type="ECO:0000256" key="8">
    <source>
        <dbReference type="ARBA" id="ARBA00023136"/>
    </source>
</evidence>
<sequence length="622" mass="66967">MKFKYKIVLASSLVLLLALSFITVNQYWIVKTKIENQVAQSVNEILQGISNTVAAQMKGKAQLAALTTSLIENTPDLPSAAPILAAPTLQENFILIGYGQQSSGQYVASDPSWDPGASWDPRKRPWYQDAKNAETLIVTAPYADAVSKEILVSIGTPVMLNNRFSGAIFFDVSLSALSDMINAVNLFDAGYAFMISGDGQIISHPNAGLNGQPSSQFLGQTDVSQTIQEVLIEDKLRLVQFKPVDGVDWWVGVALDKDKVYSAVTEMKRDAIIYSIISLIVGVGGLAYFIHILMAPLTLINRAMRNVASGNADLTARLAASNEPEFAELANSFNQFTHMLQQLINDIQELGHKILQDATQTSKGANLTNEAIHQQLAALESLATATNEMAATSVVISSTAQEAAQAVEQTDRSAQQGQTIVNDTTSAVDLLSTQIDQAVAVVAELEVSTSGIENILSVINAIAEQTNLLALNAAIEAARAGESGRGFAVVADEVRTLAQRTQTATTEIKTMIDQLQKNASAAVAEMNHSKHSAGQTVEQAAQATQALNEIRGSIAHIVNLNSQIASSIDEQRIVVEEVNRNAFAIKDISNRVADEAENVDATMKNQVKNIATQEQMLEQFKV</sequence>
<keyword evidence="8 12" id="KW-0472">Membrane</keyword>
<evidence type="ECO:0000256" key="7">
    <source>
        <dbReference type="ARBA" id="ARBA00022989"/>
    </source>
</evidence>
<evidence type="ECO:0000256" key="10">
    <source>
        <dbReference type="ARBA" id="ARBA00029447"/>
    </source>
</evidence>
<comment type="subcellular location">
    <subcellularLocation>
        <location evidence="1">Cell membrane</location>
        <topology evidence="1">Multi-pass membrane protein</topology>
    </subcellularLocation>
</comment>
<evidence type="ECO:0000256" key="1">
    <source>
        <dbReference type="ARBA" id="ARBA00004651"/>
    </source>
</evidence>